<comment type="similarity">
    <text evidence="1">Belongs to the transposase 22 family.</text>
</comment>
<feature type="compositionally biased region" description="Basic and acidic residues" evidence="2">
    <location>
        <begin position="39"/>
        <end position="51"/>
    </location>
</feature>
<feature type="compositionally biased region" description="Basic and acidic residues" evidence="2">
    <location>
        <begin position="199"/>
        <end position="210"/>
    </location>
</feature>
<evidence type="ECO:0000256" key="2">
    <source>
        <dbReference type="SAM" id="MobiDB-lite"/>
    </source>
</evidence>
<gene>
    <name evidence="4" type="ORF">APLA_LOCUS3838</name>
</gene>
<feature type="domain" description="L1 transposable element RRM" evidence="3">
    <location>
        <begin position="63"/>
        <end position="139"/>
    </location>
</feature>
<feature type="compositionally biased region" description="Basic and acidic residues" evidence="2">
    <location>
        <begin position="21"/>
        <end position="31"/>
    </location>
</feature>
<evidence type="ECO:0000313" key="5">
    <source>
        <dbReference type="Proteomes" id="UP000494106"/>
    </source>
</evidence>
<dbReference type="AlphaFoldDB" id="A0A8S0Z8W6"/>
<protein>
    <recommendedName>
        <fullName evidence="3">L1 transposable element RRM domain-containing protein</fullName>
    </recommendedName>
</protein>
<proteinExistence type="inferred from homology"/>
<feature type="region of interest" description="Disordered" evidence="2">
    <location>
        <begin position="1"/>
        <end position="63"/>
    </location>
</feature>
<dbReference type="PANTHER" id="PTHR11505">
    <property type="entry name" value="L1 TRANSPOSABLE ELEMENT-RELATED"/>
    <property type="match status" value="1"/>
</dbReference>
<dbReference type="Pfam" id="PF02994">
    <property type="entry name" value="Transposase_22"/>
    <property type="match status" value="1"/>
</dbReference>
<sequence length="223" mass="25981">MEERISGAEDSIENIGTTIKENSKMQKDPNSKHPGNPGHNEKTKPTDNRSDENEDFQLKGPANIFNKIIEENFPNLKKEMPMNIQEAYRTPNRLDQKRNSSRHIIIRTTNALNKDRILKAVREKGQVTYKGRPIRITPDFSPETMKARRAWTDVIQTLREHKCQPRLLYPGQTLNYHRWRNQSIPRQNQIHTLSLHESSPSKDNNRKEANTRTGNHALETTRK</sequence>
<dbReference type="EMBL" id="CADEBC010000353">
    <property type="protein sequence ID" value="CAB3229161.1"/>
    <property type="molecule type" value="Genomic_DNA"/>
</dbReference>
<reference evidence="4 5" key="1">
    <citation type="submission" date="2020-04" db="EMBL/GenBank/DDBJ databases">
        <authorList>
            <person name="Wallbank WR R."/>
            <person name="Pardo Diaz C."/>
            <person name="Kozak K."/>
            <person name="Martin S."/>
            <person name="Jiggins C."/>
            <person name="Moest M."/>
            <person name="Warren A I."/>
            <person name="Byers J.R.P. K."/>
            <person name="Montejo-Kovacevich G."/>
            <person name="Yen C E."/>
        </authorList>
    </citation>
    <scope>NUCLEOTIDE SEQUENCE [LARGE SCALE GENOMIC DNA]</scope>
</reference>
<evidence type="ECO:0000256" key="1">
    <source>
        <dbReference type="ARBA" id="ARBA00061640"/>
    </source>
</evidence>
<dbReference type="OrthoDB" id="9629124at2759"/>
<dbReference type="Gene3D" id="3.30.250.20">
    <property type="entry name" value="L1 transposable element, C-terminal domain"/>
    <property type="match status" value="1"/>
</dbReference>
<dbReference type="Proteomes" id="UP000494106">
    <property type="component" value="Unassembled WGS sequence"/>
</dbReference>
<evidence type="ECO:0000313" key="4">
    <source>
        <dbReference type="EMBL" id="CAB3229161.1"/>
    </source>
</evidence>
<dbReference type="InterPro" id="IPR004244">
    <property type="entry name" value="Transposase_22"/>
</dbReference>
<organism evidence="4 5">
    <name type="scientific">Arctia plantaginis</name>
    <name type="common">Wood tiger moth</name>
    <name type="synonym">Phalaena plantaginis</name>
    <dbReference type="NCBI Taxonomy" id="874455"/>
    <lineage>
        <taxon>Eukaryota</taxon>
        <taxon>Metazoa</taxon>
        <taxon>Ecdysozoa</taxon>
        <taxon>Arthropoda</taxon>
        <taxon>Hexapoda</taxon>
        <taxon>Insecta</taxon>
        <taxon>Pterygota</taxon>
        <taxon>Neoptera</taxon>
        <taxon>Endopterygota</taxon>
        <taxon>Lepidoptera</taxon>
        <taxon>Glossata</taxon>
        <taxon>Ditrysia</taxon>
        <taxon>Noctuoidea</taxon>
        <taxon>Erebidae</taxon>
        <taxon>Arctiinae</taxon>
        <taxon>Arctia</taxon>
    </lineage>
</organism>
<dbReference type="InterPro" id="IPR043636">
    <property type="entry name" value="L1_RRM_dom"/>
</dbReference>
<dbReference type="InterPro" id="IPR042566">
    <property type="entry name" value="L1_C"/>
</dbReference>
<keyword evidence="5" id="KW-1185">Reference proteome</keyword>
<feature type="region of interest" description="Disordered" evidence="2">
    <location>
        <begin position="192"/>
        <end position="223"/>
    </location>
</feature>
<comment type="caution">
    <text evidence="4">The sequence shown here is derived from an EMBL/GenBank/DDBJ whole genome shotgun (WGS) entry which is preliminary data.</text>
</comment>
<dbReference type="Gene3D" id="3.30.70.1820">
    <property type="entry name" value="L1 transposable element, RRM domain"/>
    <property type="match status" value="1"/>
</dbReference>
<accession>A0A8S0Z8W6</accession>
<name>A0A8S0Z8W6_ARCPL</name>
<dbReference type="FunFam" id="3.30.70.1820:FF:000002">
    <property type="entry name" value="LINE-1 retrotransposable element ORF1 protein"/>
    <property type="match status" value="1"/>
</dbReference>
<evidence type="ECO:0000259" key="3">
    <source>
        <dbReference type="Pfam" id="PF02994"/>
    </source>
</evidence>